<reference evidence="1" key="1">
    <citation type="submission" date="2021-06" db="EMBL/GenBank/DDBJ databases">
        <authorList>
            <person name="Kallberg Y."/>
            <person name="Tangrot J."/>
            <person name="Rosling A."/>
        </authorList>
    </citation>
    <scope>NUCLEOTIDE SEQUENCE</scope>
    <source>
        <strain evidence="1">AU212A</strain>
    </source>
</reference>
<evidence type="ECO:0000313" key="2">
    <source>
        <dbReference type="Proteomes" id="UP000789860"/>
    </source>
</evidence>
<sequence length="107" mass="12344">MEYEFGVGLLVPLLSSVTAISHIKVLKKPHVAKVVKKFIEESKIQIMNWLLQSPDLNLIKNLWFEVKQSVRHKPKPNNLDELDILLIKSISDHVAACLETRREPTKY</sequence>
<proteinExistence type="predicted"/>
<name>A0ACA9KCL8_9GLOM</name>
<accession>A0ACA9KCL8</accession>
<dbReference type="EMBL" id="CAJVPM010001350">
    <property type="protein sequence ID" value="CAG8465179.1"/>
    <property type="molecule type" value="Genomic_DNA"/>
</dbReference>
<evidence type="ECO:0000313" key="1">
    <source>
        <dbReference type="EMBL" id="CAG8465179.1"/>
    </source>
</evidence>
<protein>
    <submittedName>
        <fullName evidence="1">5606_t:CDS:1</fullName>
    </submittedName>
</protein>
<gene>
    <name evidence="1" type="ORF">SCALOS_LOCUS1786</name>
</gene>
<comment type="caution">
    <text evidence="1">The sequence shown here is derived from an EMBL/GenBank/DDBJ whole genome shotgun (WGS) entry which is preliminary data.</text>
</comment>
<organism evidence="1 2">
    <name type="scientific">Scutellospora calospora</name>
    <dbReference type="NCBI Taxonomy" id="85575"/>
    <lineage>
        <taxon>Eukaryota</taxon>
        <taxon>Fungi</taxon>
        <taxon>Fungi incertae sedis</taxon>
        <taxon>Mucoromycota</taxon>
        <taxon>Glomeromycotina</taxon>
        <taxon>Glomeromycetes</taxon>
        <taxon>Diversisporales</taxon>
        <taxon>Gigasporaceae</taxon>
        <taxon>Scutellospora</taxon>
    </lineage>
</organism>
<keyword evidence="2" id="KW-1185">Reference proteome</keyword>
<dbReference type="Proteomes" id="UP000789860">
    <property type="component" value="Unassembled WGS sequence"/>
</dbReference>